<dbReference type="Gene3D" id="1.10.260.40">
    <property type="entry name" value="lambda repressor-like DNA-binding domains"/>
    <property type="match status" value="1"/>
</dbReference>
<keyword evidence="3" id="KW-1185">Reference proteome</keyword>
<evidence type="ECO:0000259" key="1">
    <source>
        <dbReference type="PROSITE" id="PS50943"/>
    </source>
</evidence>
<dbReference type="CDD" id="cd00093">
    <property type="entry name" value="HTH_XRE"/>
    <property type="match status" value="1"/>
</dbReference>
<evidence type="ECO:0000313" key="2">
    <source>
        <dbReference type="EMBL" id="AIU72990.1"/>
    </source>
</evidence>
<accession>A0A097R2N8</accession>
<organism evidence="2 3">
    <name type="scientific">Hafnia alvei FB1</name>
    <dbReference type="NCBI Taxonomy" id="1453496"/>
    <lineage>
        <taxon>Bacteria</taxon>
        <taxon>Pseudomonadati</taxon>
        <taxon>Pseudomonadota</taxon>
        <taxon>Gammaproteobacteria</taxon>
        <taxon>Enterobacterales</taxon>
        <taxon>Hafniaceae</taxon>
        <taxon>Hafnia</taxon>
    </lineage>
</organism>
<evidence type="ECO:0000313" key="3">
    <source>
        <dbReference type="Proteomes" id="UP000029986"/>
    </source>
</evidence>
<dbReference type="AlphaFoldDB" id="A0A097R2N8"/>
<protein>
    <submittedName>
        <fullName evidence="2">Repressor</fullName>
    </submittedName>
</protein>
<name>A0A097R2N8_HAFAL</name>
<dbReference type="Proteomes" id="UP000029986">
    <property type="component" value="Chromosome"/>
</dbReference>
<reference evidence="2 3" key="1">
    <citation type="journal article" date="2014" name="Gut Pathog.">
        <title>Gene clusters of Hafnia alvei strain FB1 important in survival and pathogenesis: a draft genome perspective.</title>
        <authorList>
            <person name="Tan J.Y."/>
            <person name="Yin W.F."/>
            <person name="Chan K.G."/>
        </authorList>
    </citation>
    <scope>NUCLEOTIDE SEQUENCE [LARGE SCALE GENOMIC DNA]</scope>
    <source>
        <strain evidence="2 3">FB1</strain>
    </source>
</reference>
<dbReference type="GO" id="GO:0003677">
    <property type="term" value="F:DNA binding"/>
    <property type="evidence" value="ECO:0007669"/>
    <property type="project" value="InterPro"/>
</dbReference>
<dbReference type="eggNOG" id="COG1396">
    <property type="taxonomic scope" value="Bacteria"/>
</dbReference>
<proteinExistence type="predicted"/>
<dbReference type="KEGG" id="hav:AT03_11750"/>
<dbReference type="PATRIC" id="fig|1453496.5.peg.2375"/>
<dbReference type="EMBL" id="CP009706">
    <property type="protein sequence ID" value="AIU72990.1"/>
    <property type="molecule type" value="Genomic_DNA"/>
</dbReference>
<dbReference type="PROSITE" id="PS50943">
    <property type="entry name" value="HTH_CROC1"/>
    <property type="match status" value="1"/>
</dbReference>
<dbReference type="InterPro" id="IPR001387">
    <property type="entry name" value="Cro/C1-type_HTH"/>
</dbReference>
<dbReference type="InterPro" id="IPR010982">
    <property type="entry name" value="Lambda_DNA-bd_dom_sf"/>
</dbReference>
<dbReference type="SMART" id="SM00530">
    <property type="entry name" value="HTH_XRE"/>
    <property type="match status" value="1"/>
</dbReference>
<dbReference type="RefSeq" id="WP_025796751.1">
    <property type="nucleotide sequence ID" value="NZ_CP009706.1"/>
</dbReference>
<dbReference type="SUPFAM" id="SSF47413">
    <property type="entry name" value="lambda repressor-like DNA-binding domains"/>
    <property type="match status" value="1"/>
</dbReference>
<dbReference type="Pfam" id="PF01381">
    <property type="entry name" value="HTH_3"/>
    <property type="match status" value="1"/>
</dbReference>
<dbReference type="OrthoDB" id="6302218at2"/>
<feature type="domain" description="HTH cro/C1-type" evidence="1">
    <location>
        <begin position="9"/>
        <end position="52"/>
    </location>
</feature>
<dbReference type="HOGENOM" id="CLU_139664_0_0_6"/>
<sequence>MSMTIGQKMRVMRESEQLNRRQTAELIGVPYGSLNHYESGRMIPSTDISMKLLQHPKFQKYTLWFMTDETAPESGQIAPALAHCGQDETTSQHSDQKIG</sequence>
<gene>
    <name evidence="2" type="ORF">AT03_11750</name>
</gene>